<evidence type="ECO:0000256" key="3">
    <source>
        <dbReference type="ARBA" id="ARBA00022821"/>
    </source>
</evidence>
<dbReference type="SUPFAM" id="SSF52540">
    <property type="entry name" value="P-loop containing nucleoside triphosphate hydrolases"/>
    <property type="match status" value="1"/>
</dbReference>
<dbReference type="EMBL" id="JAJJMB010008687">
    <property type="protein sequence ID" value="KAI3921518.1"/>
    <property type="molecule type" value="Genomic_DNA"/>
</dbReference>
<dbReference type="CDD" id="cd14798">
    <property type="entry name" value="RX-CC_like"/>
    <property type="match status" value="1"/>
</dbReference>
<evidence type="ECO:0000259" key="4">
    <source>
        <dbReference type="Pfam" id="PF00931"/>
    </source>
</evidence>
<keyword evidence="3" id="KW-0611">Plant defense</keyword>
<evidence type="ECO:0000256" key="2">
    <source>
        <dbReference type="ARBA" id="ARBA00022741"/>
    </source>
</evidence>
<dbReference type="GO" id="GO:0098542">
    <property type="term" value="P:defense response to other organism"/>
    <property type="evidence" value="ECO:0007669"/>
    <property type="project" value="TreeGrafter"/>
</dbReference>
<evidence type="ECO:0000256" key="1">
    <source>
        <dbReference type="ARBA" id="ARBA00022737"/>
    </source>
</evidence>
<reference evidence="8" key="1">
    <citation type="submission" date="2022-04" db="EMBL/GenBank/DDBJ databases">
        <title>A functionally conserved STORR gene fusion in Papaver species that diverged 16.8 million years ago.</title>
        <authorList>
            <person name="Catania T."/>
        </authorList>
    </citation>
    <scope>NUCLEOTIDE SEQUENCE</scope>
    <source>
        <strain evidence="8">S-188037</strain>
    </source>
</reference>
<dbReference type="Proteomes" id="UP001202328">
    <property type="component" value="Unassembled WGS sequence"/>
</dbReference>
<dbReference type="Pfam" id="PF23559">
    <property type="entry name" value="WHD_DRP"/>
    <property type="match status" value="1"/>
</dbReference>
<feature type="domain" description="Disease resistance N-terminal" evidence="5">
    <location>
        <begin position="6"/>
        <end position="80"/>
    </location>
</feature>
<keyword evidence="9" id="KW-1185">Reference proteome</keyword>
<gene>
    <name evidence="8" type="ORF">MKW98_013452</name>
</gene>
<keyword evidence="2" id="KW-0547">Nucleotide-binding</keyword>
<organism evidence="8 9">
    <name type="scientific">Papaver atlanticum</name>
    <dbReference type="NCBI Taxonomy" id="357466"/>
    <lineage>
        <taxon>Eukaryota</taxon>
        <taxon>Viridiplantae</taxon>
        <taxon>Streptophyta</taxon>
        <taxon>Embryophyta</taxon>
        <taxon>Tracheophyta</taxon>
        <taxon>Spermatophyta</taxon>
        <taxon>Magnoliopsida</taxon>
        <taxon>Ranunculales</taxon>
        <taxon>Papaveraceae</taxon>
        <taxon>Papaveroideae</taxon>
        <taxon>Papaver</taxon>
    </lineage>
</organism>
<dbReference type="InterPro" id="IPR002182">
    <property type="entry name" value="NB-ARC"/>
</dbReference>
<dbReference type="Pfam" id="PF18052">
    <property type="entry name" value="Rx_N"/>
    <property type="match status" value="1"/>
</dbReference>
<dbReference type="InterPro" id="IPR058922">
    <property type="entry name" value="WHD_DRP"/>
</dbReference>
<evidence type="ECO:0000313" key="9">
    <source>
        <dbReference type="Proteomes" id="UP001202328"/>
    </source>
</evidence>
<dbReference type="SUPFAM" id="SSF52058">
    <property type="entry name" value="L domain-like"/>
    <property type="match status" value="1"/>
</dbReference>
<dbReference type="InterPro" id="IPR042197">
    <property type="entry name" value="Apaf_helical"/>
</dbReference>
<dbReference type="InterPro" id="IPR027417">
    <property type="entry name" value="P-loop_NTPase"/>
</dbReference>
<keyword evidence="1" id="KW-0677">Repeat</keyword>
<feature type="domain" description="Disease resistance R13L4/SHOC-2-like LRR" evidence="7">
    <location>
        <begin position="577"/>
        <end position="889"/>
    </location>
</feature>
<sequence>MADGAAVAVLLETAINLLIAEAVFLSGVKEQIEQLKRDLKWMLLEVGEAFENKSDKRSRLYANQMRDIAIDAHDVIEKFIDIKRHGILSLTSHLISRHRLGNRVAEINASVEKLRLRKTTYNSTESSNRGSPSWSQINKRRAEIVEDIKNQQEPAVNIYENSEMQVIDLLTGADKSLCIISIVGMGGVGKTTLSLKVFKDDIVKKQFECRAFVHISNEYTSANLQEVLQTILVSCGGSVDSNKKVTCETVKTHLQNRKYLIVLDDIWDTDTWKELKGAFPEAQNGSRVLLTTRHKYVAVEAAGTSSDHELFVINDIKKSWELFQENYAPFKRSSITYEGPCFPPADLVKLGNTMLEKCHGLPLAIVVLGGLLSYEECLYRAQPEWSLWSSENDRSSWISSQGKHSHKCSGILALSYDYLPDYLKPCFLYMSLFPENSMIRVTKLFQYWIAEEFIIQSKSGGQMLEDTAMDYLNELISRSLIQVSKLRCDGKVKNCHIHGLLHGISASESTTDDFSEAYDSVREFNQKENSSRRVIVYCKEKKQQNERYLSTSHNSRIRSLMCHEDVYFPTNPYLSSFFSGFKSLRVLDFYGDTGIVSLPKAVKELIHLRYLSLEKSKLEMINTSYLSKLVHLRTLNLRGNEHVQLDDQIWLLVHMRHLYLRDIRPAANNGRHEGIGTYPKELQLLVIQAGDWIYDCRLQKLSSLRKLKIEECLNMHLDEISIAVANLTKLRSLGLICKTSIDEPITNEQVPLASIPFSNHTSLVSLHLKGHILDWPTYITSFPPHLCKLKLEWSWITEDPMLVLEKLPSLKFLRLGFETYTGMKMVCSKGGFVSLQTLELDSILSLEEWELNKGALESLTKLTICGCENLKMIPDGLKHVITLKELTVTNMPHLRRRMAKKLGRDWHKIKHIPSEGIHIG</sequence>
<feature type="domain" description="NB-ARC" evidence="4">
    <location>
        <begin position="165"/>
        <end position="326"/>
    </location>
</feature>
<dbReference type="Pfam" id="PF23598">
    <property type="entry name" value="LRR_14"/>
    <property type="match status" value="1"/>
</dbReference>
<dbReference type="InterPro" id="IPR055414">
    <property type="entry name" value="LRR_R13L4/SHOC2-like"/>
</dbReference>
<dbReference type="Gene3D" id="1.10.10.10">
    <property type="entry name" value="Winged helix-like DNA-binding domain superfamily/Winged helix DNA-binding domain"/>
    <property type="match status" value="1"/>
</dbReference>
<dbReference type="FunFam" id="1.10.10.10:FF:000322">
    <property type="entry name" value="Probable disease resistance protein At1g63360"/>
    <property type="match status" value="1"/>
</dbReference>
<protein>
    <submittedName>
        <fullName evidence="8">Uncharacterized protein</fullName>
    </submittedName>
</protein>
<dbReference type="PANTHER" id="PTHR23155">
    <property type="entry name" value="DISEASE RESISTANCE PROTEIN RP"/>
    <property type="match status" value="1"/>
</dbReference>
<dbReference type="Gene3D" id="3.80.10.10">
    <property type="entry name" value="Ribonuclease Inhibitor"/>
    <property type="match status" value="2"/>
</dbReference>
<dbReference type="AlphaFoldDB" id="A0AAD4SUI6"/>
<evidence type="ECO:0000259" key="7">
    <source>
        <dbReference type="Pfam" id="PF23598"/>
    </source>
</evidence>
<evidence type="ECO:0000313" key="8">
    <source>
        <dbReference type="EMBL" id="KAI3921518.1"/>
    </source>
</evidence>
<evidence type="ECO:0000259" key="6">
    <source>
        <dbReference type="Pfam" id="PF23559"/>
    </source>
</evidence>
<dbReference type="InterPro" id="IPR032675">
    <property type="entry name" value="LRR_dom_sf"/>
</dbReference>
<dbReference type="InterPro" id="IPR036388">
    <property type="entry name" value="WH-like_DNA-bd_sf"/>
</dbReference>
<name>A0AAD4SUI6_9MAGN</name>
<dbReference type="InterPro" id="IPR038005">
    <property type="entry name" value="RX-like_CC"/>
</dbReference>
<proteinExistence type="predicted"/>
<comment type="caution">
    <text evidence="8">The sequence shown here is derived from an EMBL/GenBank/DDBJ whole genome shotgun (WGS) entry which is preliminary data.</text>
</comment>
<dbReference type="Gene3D" id="3.40.50.300">
    <property type="entry name" value="P-loop containing nucleotide triphosphate hydrolases"/>
    <property type="match status" value="1"/>
</dbReference>
<dbReference type="InterPro" id="IPR041118">
    <property type="entry name" value="Rx_N"/>
</dbReference>
<dbReference type="GO" id="GO:0043531">
    <property type="term" value="F:ADP binding"/>
    <property type="evidence" value="ECO:0007669"/>
    <property type="project" value="InterPro"/>
</dbReference>
<dbReference type="Gene3D" id="1.10.8.430">
    <property type="entry name" value="Helical domain of apoptotic protease-activating factors"/>
    <property type="match status" value="1"/>
</dbReference>
<dbReference type="Gene3D" id="1.20.5.4130">
    <property type="match status" value="1"/>
</dbReference>
<dbReference type="PANTHER" id="PTHR23155:SF1205">
    <property type="entry name" value="DISEASE RESISTANCE PROTEIN RPM1"/>
    <property type="match status" value="1"/>
</dbReference>
<accession>A0AAD4SUI6</accession>
<dbReference type="InterPro" id="IPR044974">
    <property type="entry name" value="Disease_R_plants"/>
</dbReference>
<dbReference type="Pfam" id="PF00931">
    <property type="entry name" value="NB-ARC"/>
    <property type="match status" value="1"/>
</dbReference>
<feature type="domain" description="Disease resistance protein winged helix" evidence="6">
    <location>
        <begin position="432"/>
        <end position="502"/>
    </location>
</feature>
<dbReference type="PRINTS" id="PR00364">
    <property type="entry name" value="DISEASERSIST"/>
</dbReference>
<dbReference type="FunFam" id="3.40.50.300:FF:001091">
    <property type="entry name" value="Probable disease resistance protein At1g61300"/>
    <property type="match status" value="1"/>
</dbReference>
<evidence type="ECO:0000259" key="5">
    <source>
        <dbReference type="Pfam" id="PF18052"/>
    </source>
</evidence>